<dbReference type="AlphaFoldDB" id="A0A0W8I1A5"/>
<comment type="caution">
    <text evidence="2">The sequence shown here is derived from an EMBL/GenBank/DDBJ whole genome shotgun (WGS) entry which is preliminary data.</text>
</comment>
<organism evidence="2 3">
    <name type="scientific">Kocuria rosea subsp. polaris</name>
    <dbReference type="NCBI Taxonomy" id="136273"/>
    <lineage>
        <taxon>Bacteria</taxon>
        <taxon>Bacillati</taxon>
        <taxon>Actinomycetota</taxon>
        <taxon>Actinomycetes</taxon>
        <taxon>Micrococcales</taxon>
        <taxon>Micrococcaceae</taxon>
        <taxon>Kocuria</taxon>
    </lineage>
</organism>
<dbReference type="NCBIfam" id="TIGR01764">
    <property type="entry name" value="excise"/>
    <property type="match status" value="1"/>
</dbReference>
<reference evidence="3" key="1">
    <citation type="submission" date="2015-12" db="EMBL/GenBank/DDBJ databases">
        <authorList>
            <person name="Nair G.R."/>
            <person name="Kaur G."/>
            <person name="Mayilraj S."/>
        </authorList>
    </citation>
    <scope>NUCLEOTIDE SEQUENCE [LARGE SCALE GENOMIC DNA]</scope>
    <source>
        <strain evidence="3">CD08_4</strain>
    </source>
</reference>
<evidence type="ECO:0000259" key="1">
    <source>
        <dbReference type="Pfam" id="PF12728"/>
    </source>
</evidence>
<dbReference type="RefSeq" id="WP_058875478.1">
    <property type="nucleotide sequence ID" value="NZ_LQBK01000042.1"/>
</dbReference>
<sequence length="146" mass="16340">MSKTSRLEILDPTKVQIEQARELVSALKSQTSPTVRIQIGESSHEVPAQLAGLVEDLLKRVAQGQHVSIGGTPEEVTTTVAAKMLGMSRPTLMKLVRERRIPSRSVGKHTRLRAEDVLAYRKSEWEARDQAFERLRNPSEDLEMAP</sequence>
<feature type="domain" description="Helix-turn-helix" evidence="1">
    <location>
        <begin position="77"/>
        <end position="122"/>
    </location>
</feature>
<dbReference type="InterPro" id="IPR010093">
    <property type="entry name" value="SinI_DNA-bd"/>
</dbReference>
<protein>
    <recommendedName>
        <fullName evidence="1">Helix-turn-helix domain-containing protein</fullName>
    </recommendedName>
</protein>
<dbReference type="GO" id="GO:0003677">
    <property type="term" value="F:DNA binding"/>
    <property type="evidence" value="ECO:0007669"/>
    <property type="project" value="InterPro"/>
</dbReference>
<name>A0A0W8I1A5_KOCRO</name>
<dbReference type="Pfam" id="PF12728">
    <property type="entry name" value="HTH_17"/>
    <property type="match status" value="1"/>
</dbReference>
<dbReference type="InterPro" id="IPR041657">
    <property type="entry name" value="HTH_17"/>
</dbReference>
<dbReference type="EMBL" id="LQBK01000042">
    <property type="protein sequence ID" value="KUG51243.1"/>
    <property type="molecule type" value="Genomic_DNA"/>
</dbReference>
<accession>A0A0W8I1A5</accession>
<dbReference type="Proteomes" id="UP000053512">
    <property type="component" value="Unassembled WGS sequence"/>
</dbReference>
<evidence type="ECO:0000313" key="3">
    <source>
        <dbReference type="Proteomes" id="UP000053512"/>
    </source>
</evidence>
<proteinExistence type="predicted"/>
<evidence type="ECO:0000313" key="2">
    <source>
        <dbReference type="EMBL" id="KUG51243.1"/>
    </source>
</evidence>
<gene>
    <name evidence="2" type="ORF">AVL61_10565</name>
</gene>